<dbReference type="Proteomes" id="UP000023152">
    <property type="component" value="Unassembled WGS sequence"/>
</dbReference>
<evidence type="ECO:0000313" key="2">
    <source>
        <dbReference type="EMBL" id="ETO10873.1"/>
    </source>
</evidence>
<name>X6MA67_RETFI</name>
<reference evidence="2 3" key="1">
    <citation type="journal article" date="2013" name="Curr. Biol.">
        <title>The Genome of the Foraminiferan Reticulomyxa filosa.</title>
        <authorList>
            <person name="Glockner G."/>
            <person name="Hulsmann N."/>
            <person name="Schleicher M."/>
            <person name="Noegel A.A."/>
            <person name="Eichinger L."/>
            <person name="Gallinger C."/>
            <person name="Pawlowski J."/>
            <person name="Sierra R."/>
            <person name="Euteneuer U."/>
            <person name="Pillet L."/>
            <person name="Moustafa A."/>
            <person name="Platzer M."/>
            <person name="Groth M."/>
            <person name="Szafranski K."/>
            <person name="Schliwa M."/>
        </authorList>
    </citation>
    <scope>NUCLEOTIDE SEQUENCE [LARGE SCALE GENOMIC DNA]</scope>
</reference>
<feature type="region of interest" description="Disordered" evidence="1">
    <location>
        <begin position="62"/>
        <end position="81"/>
    </location>
</feature>
<gene>
    <name evidence="2" type="ORF">RFI_26504</name>
</gene>
<evidence type="ECO:0000313" key="3">
    <source>
        <dbReference type="Proteomes" id="UP000023152"/>
    </source>
</evidence>
<keyword evidence="3" id="KW-1185">Reference proteome</keyword>
<feature type="non-terminal residue" evidence="2">
    <location>
        <position position="1"/>
    </location>
</feature>
<dbReference type="EMBL" id="ASPP01023035">
    <property type="protein sequence ID" value="ETO10873.1"/>
    <property type="molecule type" value="Genomic_DNA"/>
</dbReference>
<sequence>AKELKSATSVLKLIGLKNRHQLSRDVIANTFSGNLRTLYVHFALNVNAQHLQQLCETFNKKQLESNSDEKSENKSKKAKRQPKCQIYLRNYVDEIKKRKQQEAFNPELNKIVLLKNIKETLEEYGYSVEQVKRFNRMPMVMVTLSKSEDTRTLRLDMQWHKSSYLTKTNQDPSIISSNVETVSNWITLLKNVQAKEKLATCIDVYYARKIIQVIRMQEKNLESN</sequence>
<accession>X6MA67</accession>
<feature type="compositionally biased region" description="Basic and acidic residues" evidence="1">
    <location>
        <begin position="62"/>
        <end position="75"/>
    </location>
</feature>
<proteinExistence type="predicted"/>
<dbReference type="AlphaFoldDB" id="X6MA67"/>
<comment type="caution">
    <text evidence="2">The sequence shown here is derived from an EMBL/GenBank/DDBJ whole genome shotgun (WGS) entry which is preliminary data.</text>
</comment>
<evidence type="ECO:0000256" key="1">
    <source>
        <dbReference type="SAM" id="MobiDB-lite"/>
    </source>
</evidence>
<organism evidence="2 3">
    <name type="scientific">Reticulomyxa filosa</name>
    <dbReference type="NCBI Taxonomy" id="46433"/>
    <lineage>
        <taxon>Eukaryota</taxon>
        <taxon>Sar</taxon>
        <taxon>Rhizaria</taxon>
        <taxon>Retaria</taxon>
        <taxon>Foraminifera</taxon>
        <taxon>Monothalamids</taxon>
        <taxon>Reticulomyxidae</taxon>
        <taxon>Reticulomyxa</taxon>
    </lineage>
</organism>
<protein>
    <submittedName>
        <fullName evidence="2">Uncharacterized protein</fullName>
    </submittedName>
</protein>
<dbReference type="OrthoDB" id="7608935at2759"/>